<protein>
    <submittedName>
        <fullName evidence="1">7246_t:CDS:1</fullName>
    </submittedName>
</protein>
<reference evidence="1" key="1">
    <citation type="submission" date="2021-06" db="EMBL/GenBank/DDBJ databases">
        <authorList>
            <person name="Kallberg Y."/>
            <person name="Tangrot J."/>
            <person name="Rosling A."/>
        </authorList>
    </citation>
    <scope>NUCLEOTIDE SEQUENCE</scope>
    <source>
        <strain evidence="1">28 12/20/2015</strain>
    </source>
</reference>
<evidence type="ECO:0000313" key="2">
    <source>
        <dbReference type="Proteomes" id="UP000789366"/>
    </source>
</evidence>
<dbReference type="EMBL" id="CAJVPW010000446">
    <property type="protein sequence ID" value="CAG8454366.1"/>
    <property type="molecule type" value="Genomic_DNA"/>
</dbReference>
<organism evidence="1 2">
    <name type="scientific">Cetraspora pellucida</name>
    <dbReference type="NCBI Taxonomy" id="1433469"/>
    <lineage>
        <taxon>Eukaryota</taxon>
        <taxon>Fungi</taxon>
        <taxon>Fungi incertae sedis</taxon>
        <taxon>Mucoromycota</taxon>
        <taxon>Glomeromycotina</taxon>
        <taxon>Glomeromycetes</taxon>
        <taxon>Diversisporales</taxon>
        <taxon>Gigasporaceae</taxon>
        <taxon>Cetraspora</taxon>
    </lineage>
</organism>
<dbReference type="Proteomes" id="UP000789366">
    <property type="component" value="Unassembled WGS sequence"/>
</dbReference>
<gene>
    <name evidence="1" type="ORF">SPELUC_LOCUS966</name>
</gene>
<comment type="caution">
    <text evidence="1">The sequence shown here is derived from an EMBL/GenBank/DDBJ whole genome shotgun (WGS) entry which is preliminary data.</text>
</comment>
<accession>A0ACA9K605</accession>
<sequence length="44" mass="5246">MKILKEIESEINDKGRKQHLKLLQNVSQERTVIIKRYGVLVRKI</sequence>
<name>A0ACA9K605_9GLOM</name>
<proteinExistence type="predicted"/>
<keyword evidence="2" id="KW-1185">Reference proteome</keyword>
<evidence type="ECO:0000313" key="1">
    <source>
        <dbReference type="EMBL" id="CAG8454366.1"/>
    </source>
</evidence>